<accession>A0A0K1PU33</accession>
<dbReference type="PATRIC" id="fig|1391654.3.peg.3341"/>
<reference evidence="2 3" key="1">
    <citation type="submission" date="2015-08" db="EMBL/GenBank/DDBJ databases">
        <authorList>
            <person name="Babu N.S."/>
            <person name="Beckwith C.J."/>
            <person name="Beseler K.G."/>
            <person name="Brison A."/>
            <person name="Carone J.V."/>
            <person name="Caskin T.P."/>
            <person name="Diamond M."/>
            <person name="Durham M.E."/>
            <person name="Foxe J.M."/>
            <person name="Go M."/>
            <person name="Henderson B.A."/>
            <person name="Jones I.B."/>
            <person name="McGettigan J.A."/>
            <person name="Micheletti S.J."/>
            <person name="Nasrallah M.E."/>
            <person name="Ortiz D."/>
            <person name="Piller C.R."/>
            <person name="Privatt S.R."/>
            <person name="Schneider S.L."/>
            <person name="Sharp S."/>
            <person name="Smith T.C."/>
            <person name="Stanton J.D."/>
            <person name="Ullery H.E."/>
            <person name="Wilson R.J."/>
            <person name="Serrano M.G."/>
            <person name="Buck G."/>
            <person name="Lee V."/>
            <person name="Wang Y."/>
            <person name="Carvalho R."/>
            <person name="Voegtly L."/>
            <person name="Shi R."/>
            <person name="Duckworth R."/>
            <person name="Johnson A."/>
            <person name="Loviza R."/>
            <person name="Walstead R."/>
            <person name="Shah Z."/>
            <person name="Kiflezghi M."/>
            <person name="Wade K."/>
            <person name="Ball S.L."/>
            <person name="Bradley K.W."/>
            <person name="Asai D.J."/>
            <person name="Bowman C.A."/>
            <person name="Russell D.A."/>
            <person name="Pope W.H."/>
            <person name="Jacobs-Sera D."/>
            <person name="Hendrix R.W."/>
            <person name="Hatfull G.F."/>
        </authorList>
    </citation>
    <scope>NUCLEOTIDE SEQUENCE [LARGE SCALE GENOMIC DNA]</scope>
    <source>
        <strain evidence="2 3">DSM 27648</strain>
    </source>
</reference>
<dbReference type="Gene3D" id="3.40.50.880">
    <property type="match status" value="1"/>
</dbReference>
<dbReference type="PANTHER" id="PTHR43130">
    <property type="entry name" value="ARAC-FAMILY TRANSCRIPTIONAL REGULATOR"/>
    <property type="match status" value="1"/>
</dbReference>
<dbReference type="InterPro" id="IPR002818">
    <property type="entry name" value="DJ-1/PfpI"/>
</dbReference>
<dbReference type="STRING" id="1391654.AKJ09_03303"/>
<evidence type="ECO:0000259" key="1">
    <source>
        <dbReference type="Pfam" id="PF01965"/>
    </source>
</evidence>
<dbReference type="Proteomes" id="UP000064967">
    <property type="component" value="Chromosome"/>
</dbReference>
<evidence type="ECO:0000313" key="3">
    <source>
        <dbReference type="Proteomes" id="UP000064967"/>
    </source>
</evidence>
<dbReference type="KEGG" id="llu:AKJ09_03303"/>
<dbReference type="AlphaFoldDB" id="A0A0K1PU33"/>
<name>A0A0K1PU33_9BACT</name>
<evidence type="ECO:0000313" key="2">
    <source>
        <dbReference type="EMBL" id="AKU96639.1"/>
    </source>
</evidence>
<dbReference type="PANTHER" id="PTHR43130:SF3">
    <property type="entry name" value="HTH-TYPE TRANSCRIPTIONAL REGULATOR RV1931C"/>
    <property type="match status" value="1"/>
</dbReference>
<feature type="domain" description="DJ-1/PfpI" evidence="1">
    <location>
        <begin position="13"/>
        <end position="175"/>
    </location>
</feature>
<sequence length="329" mass="35604">MRRAETATKPLVAIVAHNDGTETTDFLVPFGILSRANDVEVVTVSLRSGPVTLMPALTIRAQSTIDEFDRAHGRGADYVIVPAMHVEDDPGIVQWILSQRAKGATILGVCSGARVLGHAGLLDGRKATGHWDDVDRLRSKYRSMQWVPNRRYVADRGVVTTTGVTASAPVSIALIEAVAGRDEATKIAGEIGLPRWDASHDSSRFDLTGGVVWTAATNQLAWFNHEIVAVPSSDGIDEVALALIADAHSRTYRSRAIAVASAGDHVMTRHGLRLETTLASSADADVTLLPFGERPPVTALDVALDDIERRYGRRTRDFVALQLEYAPRE</sequence>
<organism evidence="2 3">
    <name type="scientific">Labilithrix luteola</name>
    <dbReference type="NCBI Taxonomy" id="1391654"/>
    <lineage>
        <taxon>Bacteria</taxon>
        <taxon>Pseudomonadati</taxon>
        <taxon>Myxococcota</taxon>
        <taxon>Polyangia</taxon>
        <taxon>Polyangiales</taxon>
        <taxon>Labilitrichaceae</taxon>
        <taxon>Labilithrix</taxon>
    </lineage>
</organism>
<dbReference type="Pfam" id="PF01965">
    <property type="entry name" value="DJ-1_PfpI"/>
    <property type="match status" value="1"/>
</dbReference>
<dbReference type="EMBL" id="CP012333">
    <property type="protein sequence ID" value="AKU96639.1"/>
    <property type="molecule type" value="Genomic_DNA"/>
</dbReference>
<dbReference type="InterPro" id="IPR052158">
    <property type="entry name" value="INH-QAR"/>
</dbReference>
<dbReference type="SUPFAM" id="SSF52317">
    <property type="entry name" value="Class I glutamine amidotransferase-like"/>
    <property type="match status" value="1"/>
</dbReference>
<gene>
    <name evidence="2" type="ORF">AKJ09_03303</name>
</gene>
<keyword evidence="3" id="KW-1185">Reference proteome</keyword>
<proteinExistence type="predicted"/>
<protein>
    <submittedName>
        <fullName evidence="2">Transcriptional regulator, AraC family</fullName>
    </submittedName>
</protein>
<dbReference type="InterPro" id="IPR029062">
    <property type="entry name" value="Class_I_gatase-like"/>
</dbReference>